<organism evidence="1 2">
    <name type="scientific">Arctium lappa</name>
    <name type="common">Greater burdock</name>
    <name type="synonym">Lappa major</name>
    <dbReference type="NCBI Taxonomy" id="4217"/>
    <lineage>
        <taxon>Eukaryota</taxon>
        <taxon>Viridiplantae</taxon>
        <taxon>Streptophyta</taxon>
        <taxon>Embryophyta</taxon>
        <taxon>Tracheophyta</taxon>
        <taxon>Spermatophyta</taxon>
        <taxon>Magnoliopsida</taxon>
        <taxon>eudicotyledons</taxon>
        <taxon>Gunneridae</taxon>
        <taxon>Pentapetalae</taxon>
        <taxon>asterids</taxon>
        <taxon>campanulids</taxon>
        <taxon>Asterales</taxon>
        <taxon>Asteraceae</taxon>
        <taxon>Carduoideae</taxon>
        <taxon>Cardueae</taxon>
        <taxon>Arctiinae</taxon>
        <taxon>Arctium</taxon>
    </lineage>
</organism>
<sequence>MSTQKKREKTNLQDQCRHRIYKPVQDFKQSLQLILHGRTQGLRILFIHSIIVGCSHWLLQFGNFLT</sequence>
<dbReference type="EMBL" id="CM042051">
    <property type="protein sequence ID" value="KAI3729871.1"/>
    <property type="molecule type" value="Genomic_DNA"/>
</dbReference>
<evidence type="ECO:0000313" key="2">
    <source>
        <dbReference type="Proteomes" id="UP001055879"/>
    </source>
</evidence>
<protein>
    <submittedName>
        <fullName evidence="1">Uncharacterized protein</fullName>
    </submittedName>
</protein>
<reference evidence="1 2" key="2">
    <citation type="journal article" date="2022" name="Mol. Ecol. Resour.">
        <title>The genomes of chicory, endive, great burdock and yacon provide insights into Asteraceae paleo-polyploidization history and plant inulin production.</title>
        <authorList>
            <person name="Fan W."/>
            <person name="Wang S."/>
            <person name="Wang H."/>
            <person name="Wang A."/>
            <person name="Jiang F."/>
            <person name="Liu H."/>
            <person name="Zhao H."/>
            <person name="Xu D."/>
            <person name="Zhang Y."/>
        </authorList>
    </citation>
    <scope>NUCLEOTIDE SEQUENCE [LARGE SCALE GENOMIC DNA]</scope>
    <source>
        <strain evidence="2">cv. Niubang</strain>
    </source>
</reference>
<evidence type="ECO:0000313" key="1">
    <source>
        <dbReference type="EMBL" id="KAI3729871.1"/>
    </source>
</evidence>
<accession>A0ACB9C6D2</accession>
<dbReference type="Proteomes" id="UP001055879">
    <property type="component" value="Linkage Group LG05"/>
</dbReference>
<proteinExistence type="predicted"/>
<gene>
    <name evidence="1" type="ORF">L6452_18542</name>
</gene>
<name>A0ACB9C6D2_ARCLA</name>
<comment type="caution">
    <text evidence="1">The sequence shown here is derived from an EMBL/GenBank/DDBJ whole genome shotgun (WGS) entry which is preliminary data.</text>
</comment>
<keyword evidence="2" id="KW-1185">Reference proteome</keyword>
<reference evidence="2" key="1">
    <citation type="journal article" date="2022" name="Mol. Ecol. Resour.">
        <title>The genomes of chicory, endive, great burdock and yacon provide insights into Asteraceae palaeo-polyploidization history and plant inulin production.</title>
        <authorList>
            <person name="Fan W."/>
            <person name="Wang S."/>
            <person name="Wang H."/>
            <person name="Wang A."/>
            <person name="Jiang F."/>
            <person name="Liu H."/>
            <person name="Zhao H."/>
            <person name="Xu D."/>
            <person name="Zhang Y."/>
        </authorList>
    </citation>
    <scope>NUCLEOTIDE SEQUENCE [LARGE SCALE GENOMIC DNA]</scope>
    <source>
        <strain evidence="2">cv. Niubang</strain>
    </source>
</reference>